<protein>
    <submittedName>
        <fullName evidence="1 2">Uncharacterized protein</fullName>
    </submittedName>
</protein>
<dbReference type="VEuPathDB" id="VectorBase:ASIC009504"/>
<name>A0A084VVE6_ANOSI</name>
<accession>A0A084VVE6</accession>
<gene>
    <name evidence="1" type="ORF">ZHAS_00009504</name>
</gene>
<evidence type="ECO:0000313" key="2">
    <source>
        <dbReference type="EnsemblMetazoa" id="ASIC009504-PA"/>
    </source>
</evidence>
<dbReference type="AlphaFoldDB" id="A0A084VVE6"/>
<evidence type="ECO:0000313" key="3">
    <source>
        <dbReference type="Proteomes" id="UP000030765"/>
    </source>
</evidence>
<dbReference type="EnsemblMetazoa" id="ASIC009504-RA">
    <property type="protein sequence ID" value="ASIC009504-PA"/>
    <property type="gene ID" value="ASIC009504"/>
</dbReference>
<dbReference type="Proteomes" id="UP000030765">
    <property type="component" value="Unassembled WGS sequence"/>
</dbReference>
<evidence type="ECO:0000313" key="1">
    <source>
        <dbReference type="EMBL" id="KFB41940.1"/>
    </source>
</evidence>
<dbReference type="EMBL" id="KE525157">
    <property type="protein sequence ID" value="KFB41940.1"/>
    <property type="molecule type" value="Genomic_DNA"/>
</dbReference>
<organism evidence="1">
    <name type="scientific">Anopheles sinensis</name>
    <name type="common">Mosquito</name>
    <dbReference type="NCBI Taxonomy" id="74873"/>
    <lineage>
        <taxon>Eukaryota</taxon>
        <taxon>Metazoa</taxon>
        <taxon>Ecdysozoa</taxon>
        <taxon>Arthropoda</taxon>
        <taxon>Hexapoda</taxon>
        <taxon>Insecta</taxon>
        <taxon>Pterygota</taxon>
        <taxon>Neoptera</taxon>
        <taxon>Endopterygota</taxon>
        <taxon>Diptera</taxon>
        <taxon>Nematocera</taxon>
        <taxon>Culicoidea</taxon>
        <taxon>Culicidae</taxon>
        <taxon>Anophelinae</taxon>
        <taxon>Anopheles</taxon>
    </lineage>
</organism>
<dbReference type="EMBL" id="ATLV01017174">
    <property type="status" value="NOT_ANNOTATED_CDS"/>
    <property type="molecule type" value="Genomic_DNA"/>
</dbReference>
<sequence length="126" mass="14082">MDGVTSTAFQTSTISTENALGKEVLPTEALAILRVPRHQHRTTTSTTTESIPMFNRTKVNLVLPPGVLPFVIKQIFTVYPPSCYLVLRSWVRFALVLRFYQPLFGNHLTIKIPKQLPSELTGKCGP</sequence>
<dbReference type="OrthoDB" id="8197466at2759"/>
<reference evidence="2" key="2">
    <citation type="submission" date="2020-05" db="UniProtKB">
        <authorList>
            <consortium name="EnsemblMetazoa"/>
        </authorList>
    </citation>
    <scope>IDENTIFICATION</scope>
</reference>
<keyword evidence="3" id="KW-1185">Reference proteome</keyword>
<proteinExistence type="predicted"/>
<reference evidence="1 3" key="1">
    <citation type="journal article" date="2014" name="BMC Genomics">
        <title>Genome sequence of Anopheles sinensis provides insight into genetics basis of mosquito competence for malaria parasites.</title>
        <authorList>
            <person name="Zhou D."/>
            <person name="Zhang D."/>
            <person name="Ding G."/>
            <person name="Shi L."/>
            <person name="Hou Q."/>
            <person name="Ye Y."/>
            <person name="Xu Y."/>
            <person name="Zhou H."/>
            <person name="Xiong C."/>
            <person name="Li S."/>
            <person name="Yu J."/>
            <person name="Hong S."/>
            <person name="Yu X."/>
            <person name="Zou P."/>
            <person name="Chen C."/>
            <person name="Chang X."/>
            <person name="Wang W."/>
            <person name="Lv Y."/>
            <person name="Sun Y."/>
            <person name="Ma L."/>
            <person name="Shen B."/>
            <person name="Zhu C."/>
        </authorList>
    </citation>
    <scope>NUCLEOTIDE SEQUENCE [LARGE SCALE GENOMIC DNA]</scope>
</reference>